<evidence type="ECO:0000313" key="1">
    <source>
        <dbReference type="EMBL" id="TFK46208.1"/>
    </source>
</evidence>
<dbReference type="AlphaFoldDB" id="A0A5C3MQ81"/>
<accession>A0A5C3MQ81</accession>
<protein>
    <submittedName>
        <fullName evidence="1">Uncharacterized protein</fullName>
    </submittedName>
</protein>
<name>A0A5C3MQ81_9AGAM</name>
<dbReference type="Proteomes" id="UP000305948">
    <property type="component" value="Unassembled WGS sequence"/>
</dbReference>
<organism evidence="1 2">
    <name type="scientific">Heliocybe sulcata</name>
    <dbReference type="NCBI Taxonomy" id="5364"/>
    <lineage>
        <taxon>Eukaryota</taxon>
        <taxon>Fungi</taxon>
        <taxon>Dikarya</taxon>
        <taxon>Basidiomycota</taxon>
        <taxon>Agaricomycotina</taxon>
        <taxon>Agaricomycetes</taxon>
        <taxon>Gloeophyllales</taxon>
        <taxon>Gloeophyllaceae</taxon>
        <taxon>Heliocybe</taxon>
    </lineage>
</organism>
<gene>
    <name evidence="1" type="ORF">OE88DRAFT_1043726</name>
</gene>
<reference evidence="1 2" key="1">
    <citation type="journal article" date="2019" name="Nat. Ecol. Evol.">
        <title>Megaphylogeny resolves global patterns of mushroom evolution.</title>
        <authorList>
            <person name="Varga T."/>
            <person name="Krizsan K."/>
            <person name="Foldi C."/>
            <person name="Dima B."/>
            <person name="Sanchez-Garcia M."/>
            <person name="Sanchez-Ramirez S."/>
            <person name="Szollosi G.J."/>
            <person name="Szarkandi J.G."/>
            <person name="Papp V."/>
            <person name="Albert L."/>
            <person name="Andreopoulos W."/>
            <person name="Angelini C."/>
            <person name="Antonin V."/>
            <person name="Barry K.W."/>
            <person name="Bougher N.L."/>
            <person name="Buchanan P."/>
            <person name="Buyck B."/>
            <person name="Bense V."/>
            <person name="Catcheside P."/>
            <person name="Chovatia M."/>
            <person name="Cooper J."/>
            <person name="Damon W."/>
            <person name="Desjardin D."/>
            <person name="Finy P."/>
            <person name="Geml J."/>
            <person name="Haridas S."/>
            <person name="Hughes K."/>
            <person name="Justo A."/>
            <person name="Karasinski D."/>
            <person name="Kautmanova I."/>
            <person name="Kiss B."/>
            <person name="Kocsube S."/>
            <person name="Kotiranta H."/>
            <person name="LaButti K.M."/>
            <person name="Lechner B.E."/>
            <person name="Liimatainen K."/>
            <person name="Lipzen A."/>
            <person name="Lukacs Z."/>
            <person name="Mihaltcheva S."/>
            <person name="Morgado L.N."/>
            <person name="Niskanen T."/>
            <person name="Noordeloos M.E."/>
            <person name="Ohm R.A."/>
            <person name="Ortiz-Santana B."/>
            <person name="Ovrebo C."/>
            <person name="Racz N."/>
            <person name="Riley R."/>
            <person name="Savchenko A."/>
            <person name="Shiryaev A."/>
            <person name="Soop K."/>
            <person name="Spirin V."/>
            <person name="Szebenyi C."/>
            <person name="Tomsovsky M."/>
            <person name="Tulloss R.E."/>
            <person name="Uehling J."/>
            <person name="Grigoriev I.V."/>
            <person name="Vagvolgyi C."/>
            <person name="Papp T."/>
            <person name="Martin F.M."/>
            <person name="Miettinen O."/>
            <person name="Hibbett D.S."/>
            <person name="Nagy L.G."/>
        </authorList>
    </citation>
    <scope>NUCLEOTIDE SEQUENCE [LARGE SCALE GENOMIC DNA]</scope>
    <source>
        <strain evidence="1 2">OMC1185</strain>
    </source>
</reference>
<sequence>MRLTARMNGIVSTSKVMLRHSRDVHNSKQAVYVSSCQQRLSPYLPSIGSSLVQKRWTSAAKALVDQDKQRFPKSDIPATAAPRFRRRTALLLRTLDQTRLDVGDFVDITGEVEKSVRSAAAPEQPSFHMGYSQSGPKHIPFPPDSQGFIYWHLEPDAPPVSGQLRFRTTASSDPTSFPSGRDLQLPDGRTWNISLFEIARRSKYSCLRAHLLSEELVTAEVLDTGLNICGLEGTRTVHPGPSSLLIWKFGQSFLVDFQSPGVGLWIMGSSAAERLRLERLFSFRMNDSGSTGRIRSVDYTPFTGRALVQFEHSTLPEHKGTRTVVLRFVKIIELTKAEGSNDVSGMPEPKEGGLAMAHARGSHHWRPWSVNVDRHQPGGKQHSLSRALSILFDNEAGSPR</sequence>
<proteinExistence type="predicted"/>
<dbReference type="OrthoDB" id="2839137at2759"/>
<keyword evidence="2" id="KW-1185">Reference proteome</keyword>
<dbReference type="EMBL" id="ML213532">
    <property type="protein sequence ID" value="TFK46208.1"/>
    <property type="molecule type" value="Genomic_DNA"/>
</dbReference>
<evidence type="ECO:0000313" key="2">
    <source>
        <dbReference type="Proteomes" id="UP000305948"/>
    </source>
</evidence>